<gene>
    <name evidence="2" type="ORF">AC529_04315</name>
</gene>
<feature type="transmembrane region" description="Helical" evidence="1">
    <location>
        <begin position="20"/>
        <end position="43"/>
    </location>
</feature>
<reference evidence="3" key="1">
    <citation type="journal article" date="2017" name="Acta Aliment.">
        <title>Plant polysaccharide degrading enzyme system of Thermpbifida cellulosilytica TB100 revealed by de novo genome project data.</title>
        <authorList>
            <person name="Toth A."/>
            <person name="Baka E."/>
            <person name="Luzics S."/>
            <person name="Bata-Vidacs I."/>
            <person name="Nagy I."/>
            <person name="Balint B."/>
            <person name="Herceg R."/>
            <person name="Olasz F."/>
            <person name="Wilk T."/>
            <person name="Nagy T."/>
            <person name="Kriszt B."/>
            <person name="Nagy I."/>
            <person name="Kukolya J."/>
        </authorList>
    </citation>
    <scope>NUCLEOTIDE SEQUENCE [LARGE SCALE GENOMIC DNA]</scope>
    <source>
        <strain evidence="3">TB100</strain>
    </source>
</reference>
<evidence type="ECO:0008006" key="4">
    <source>
        <dbReference type="Google" id="ProtNLM"/>
    </source>
</evidence>
<comment type="caution">
    <text evidence="2">The sequence shown here is derived from an EMBL/GenBank/DDBJ whole genome shotgun (WGS) entry which is preliminary data.</text>
</comment>
<keyword evidence="1" id="KW-1133">Transmembrane helix</keyword>
<dbReference type="PATRIC" id="fig|665004.4.peg.2761"/>
<dbReference type="AlphaFoldDB" id="A0A147KKR3"/>
<name>A0A147KKR3_THECS</name>
<evidence type="ECO:0000313" key="2">
    <source>
        <dbReference type="EMBL" id="KUP97910.1"/>
    </source>
</evidence>
<accession>A0A147KKR3</accession>
<proteinExistence type="predicted"/>
<protein>
    <recommendedName>
        <fullName evidence="4">DoxX family protein</fullName>
    </recommendedName>
</protein>
<evidence type="ECO:0000256" key="1">
    <source>
        <dbReference type="SAM" id="Phobius"/>
    </source>
</evidence>
<organism evidence="2 3">
    <name type="scientific">Thermobifida cellulosilytica TB100</name>
    <dbReference type="NCBI Taxonomy" id="665004"/>
    <lineage>
        <taxon>Bacteria</taxon>
        <taxon>Bacillati</taxon>
        <taxon>Actinomycetota</taxon>
        <taxon>Actinomycetes</taxon>
        <taxon>Streptosporangiales</taxon>
        <taxon>Nocardiopsidaceae</taxon>
        <taxon>Thermobifida</taxon>
    </lineage>
</organism>
<keyword evidence="1" id="KW-0472">Membrane</keyword>
<dbReference type="Proteomes" id="UP000074382">
    <property type="component" value="Unassembled WGS sequence"/>
</dbReference>
<feature type="transmembrane region" description="Helical" evidence="1">
    <location>
        <begin position="126"/>
        <end position="144"/>
    </location>
</feature>
<dbReference type="STRING" id="665004.AC529_04315"/>
<dbReference type="EMBL" id="LGEM01000019">
    <property type="protein sequence ID" value="KUP97910.1"/>
    <property type="molecule type" value="Genomic_DNA"/>
</dbReference>
<keyword evidence="3" id="KW-1185">Reference proteome</keyword>
<keyword evidence="1" id="KW-0812">Transmembrane</keyword>
<sequence>MRPAPTGPSGDTAAVVWPLLRINLGLGYLWAFLDLTFGLGWFAPPERAWLTGNSPIRWSLISLDSPAAELFRPTAGHPLLDLALMLLLLLLCAAFTLGVALRAAAVGNALLMGLSALARFPDPPDLFVNLHLILLLLGFGLAANGSGEVWGLGRVWRQSPLVRRFPWLR</sequence>
<evidence type="ECO:0000313" key="3">
    <source>
        <dbReference type="Proteomes" id="UP000074382"/>
    </source>
</evidence>
<feature type="transmembrane region" description="Helical" evidence="1">
    <location>
        <begin position="82"/>
        <end position="106"/>
    </location>
</feature>